<comment type="caution">
    <text evidence="1">The sequence shown here is derived from an EMBL/GenBank/DDBJ whole genome shotgun (WGS) entry which is preliminary data.</text>
</comment>
<evidence type="ECO:0000313" key="1">
    <source>
        <dbReference type="EMBL" id="GIX70921.1"/>
    </source>
</evidence>
<dbReference type="Proteomes" id="UP001054837">
    <property type="component" value="Unassembled WGS sequence"/>
</dbReference>
<gene>
    <name evidence="1" type="ORF">CDAR_254111</name>
</gene>
<sequence length="88" mass="9828">MEEQMLLSFCLDEWKWGTEPNPLLQMSSLIFDYTAACALDFRNKALTFSPSLAYLQYRRGTPVNHRGGGGIGTVPSALMILRSSGDHF</sequence>
<proteinExistence type="predicted"/>
<organism evidence="1 2">
    <name type="scientific">Caerostris darwini</name>
    <dbReference type="NCBI Taxonomy" id="1538125"/>
    <lineage>
        <taxon>Eukaryota</taxon>
        <taxon>Metazoa</taxon>
        <taxon>Ecdysozoa</taxon>
        <taxon>Arthropoda</taxon>
        <taxon>Chelicerata</taxon>
        <taxon>Arachnida</taxon>
        <taxon>Araneae</taxon>
        <taxon>Araneomorphae</taxon>
        <taxon>Entelegynae</taxon>
        <taxon>Araneoidea</taxon>
        <taxon>Araneidae</taxon>
        <taxon>Caerostris</taxon>
    </lineage>
</organism>
<dbReference type="EMBL" id="BPLQ01000394">
    <property type="protein sequence ID" value="GIX70921.1"/>
    <property type="molecule type" value="Genomic_DNA"/>
</dbReference>
<evidence type="ECO:0000313" key="2">
    <source>
        <dbReference type="Proteomes" id="UP001054837"/>
    </source>
</evidence>
<dbReference type="AlphaFoldDB" id="A0AAV4MEW2"/>
<reference evidence="1 2" key="1">
    <citation type="submission" date="2021-06" db="EMBL/GenBank/DDBJ databases">
        <title>Caerostris darwini draft genome.</title>
        <authorList>
            <person name="Kono N."/>
            <person name="Arakawa K."/>
        </authorList>
    </citation>
    <scope>NUCLEOTIDE SEQUENCE [LARGE SCALE GENOMIC DNA]</scope>
</reference>
<accession>A0AAV4MEW2</accession>
<name>A0AAV4MEW2_9ARAC</name>
<protein>
    <submittedName>
        <fullName evidence="1">Uncharacterized protein</fullName>
    </submittedName>
</protein>
<keyword evidence="2" id="KW-1185">Reference proteome</keyword>